<feature type="compositionally biased region" description="Low complexity" evidence="12">
    <location>
        <begin position="301"/>
        <end position="316"/>
    </location>
</feature>
<feature type="domain" description="SsuA/THI5-like" evidence="13">
    <location>
        <begin position="16"/>
        <end position="229"/>
    </location>
</feature>
<evidence type="ECO:0000313" key="14">
    <source>
        <dbReference type="EMBL" id="SDT59959.1"/>
    </source>
</evidence>
<organism evidence="14 15">
    <name type="scientific">Actinoplanes derwentensis</name>
    <dbReference type="NCBI Taxonomy" id="113562"/>
    <lineage>
        <taxon>Bacteria</taxon>
        <taxon>Bacillati</taxon>
        <taxon>Actinomycetota</taxon>
        <taxon>Actinomycetes</taxon>
        <taxon>Micromonosporales</taxon>
        <taxon>Micromonosporaceae</taxon>
        <taxon>Actinoplanes</taxon>
    </lineage>
</organism>
<evidence type="ECO:0000313" key="15">
    <source>
        <dbReference type="Proteomes" id="UP000198688"/>
    </source>
</evidence>
<feature type="region of interest" description="Disordered" evidence="12">
    <location>
        <begin position="301"/>
        <end position="330"/>
    </location>
</feature>
<evidence type="ECO:0000256" key="4">
    <source>
        <dbReference type="ARBA" id="ARBA00011738"/>
    </source>
</evidence>
<evidence type="ECO:0000256" key="8">
    <source>
        <dbReference type="ARBA" id="ARBA00022977"/>
    </source>
</evidence>
<dbReference type="InterPro" id="IPR027939">
    <property type="entry name" value="NMT1/THI5"/>
</dbReference>
<dbReference type="GO" id="GO:0009228">
    <property type="term" value="P:thiamine biosynthetic process"/>
    <property type="evidence" value="ECO:0007669"/>
    <property type="project" value="UniProtKB-KW"/>
</dbReference>
<gene>
    <name evidence="14" type="ORF">SAMN04489716_4775</name>
</gene>
<dbReference type="PANTHER" id="PTHR31528">
    <property type="entry name" value="4-AMINO-5-HYDROXYMETHYL-2-METHYLPYRIMIDINE PHOSPHATE SYNTHASE THI11-RELATED"/>
    <property type="match status" value="1"/>
</dbReference>
<sequence length="330" mass="36026">MTLTHVRVMLEYFHPWTNAAGLYVASRQGWYRDAGLDVELTVFDSLRGDTLEHLARGEVHLGVFPTNRLLVRSAAGQPLKGVASINHRGMETIQTVVGRGITRPRDLAGRRLALNPTPRGVAMVRHLVTADGGDPDAVILVDSGHRELSADDIAAGEVDATFGGYWAWDALFAQLPGEQRITWPVDEIGAPPYHSYLLGTGPALTDQPLIEAFLTATARGYQAARTDPALALDVLDRVIPYFPRPILARSLDLIAPTWFDGDRWGEIREDLMTPYTSWLATNDILPTSFDWRQAITPTSFASPTASSFASPETSSFVTPATSPEAPAVPR</sequence>
<evidence type="ECO:0000256" key="10">
    <source>
        <dbReference type="ARBA" id="ARBA00033171"/>
    </source>
</evidence>
<name>A0A1H2BPZ2_9ACTN</name>
<dbReference type="RefSeq" id="WP_092546654.1">
    <property type="nucleotide sequence ID" value="NZ_BOMJ01000038.1"/>
</dbReference>
<evidence type="ECO:0000256" key="2">
    <source>
        <dbReference type="ARBA" id="ARBA00004948"/>
    </source>
</evidence>
<keyword evidence="6" id="KW-0479">Metal-binding</keyword>
<accession>A0A1H2BPZ2</accession>
<comment type="pathway">
    <text evidence="2">Cofactor biosynthesis; thiamine diphosphate biosynthesis.</text>
</comment>
<proteinExistence type="inferred from homology"/>
<protein>
    <recommendedName>
        <fullName evidence="10">Thiamine pyrimidine synthase</fullName>
    </recommendedName>
</protein>
<evidence type="ECO:0000256" key="6">
    <source>
        <dbReference type="ARBA" id="ARBA00022723"/>
    </source>
</evidence>
<evidence type="ECO:0000256" key="11">
    <source>
        <dbReference type="ARBA" id="ARBA00048179"/>
    </source>
</evidence>
<evidence type="ECO:0000256" key="5">
    <source>
        <dbReference type="ARBA" id="ARBA00022679"/>
    </source>
</evidence>
<evidence type="ECO:0000256" key="1">
    <source>
        <dbReference type="ARBA" id="ARBA00003469"/>
    </source>
</evidence>
<dbReference type="Gene3D" id="3.40.190.10">
    <property type="entry name" value="Periplasmic binding protein-like II"/>
    <property type="match status" value="2"/>
</dbReference>
<dbReference type="OrthoDB" id="174578at2"/>
<dbReference type="GO" id="GO:0016740">
    <property type="term" value="F:transferase activity"/>
    <property type="evidence" value="ECO:0007669"/>
    <property type="project" value="UniProtKB-KW"/>
</dbReference>
<evidence type="ECO:0000256" key="7">
    <source>
        <dbReference type="ARBA" id="ARBA00022898"/>
    </source>
</evidence>
<evidence type="ECO:0000256" key="12">
    <source>
        <dbReference type="SAM" id="MobiDB-lite"/>
    </source>
</evidence>
<comment type="subunit">
    <text evidence="4">Homodimer.</text>
</comment>
<dbReference type="Proteomes" id="UP000198688">
    <property type="component" value="Chromosome I"/>
</dbReference>
<keyword evidence="15" id="KW-1185">Reference proteome</keyword>
<dbReference type="STRING" id="113562.SAMN04489716_4775"/>
<dbReference type="EMBL" id="LT629758">
    <property type="protein sequence ID" value="SDT59959.1"/>
    <property type="molecule type" value="Genomic_DNA"/>
</dbReference>
<comment type="similarity">
    <text evidence="3">Belongs to the NMT1/THI5 family.</text>
</comment>
<keyword evidence="9" id="KW-0408">Iron</keyword>
<dbReference type="Pfam" id="PF09084">
    <property type="entry name" value="NMT1"/>
    <property type="match status" value="1"/>
</dbReference>
<dbReference type="GO" id="GO:0046872">
    <property type="term" value="F:metal ion binding"/>
    <property type="evidence" value="ECO:0007669"/>
    <property type="project" value="UniProtKB-KW"/>
</dbReference>
<comment type="catalytic activity">
    <reaction evidence="11">
        <text>N(6)-(pyridoxal phosphate)-L-lysyl-[4-amino-5-hydroxymethyl-2-methylpyrimidine phosphate synthase] + L-histidyl-[4-amino-5-hydroxymethyl-2-methylpyrimidine phosphate synthase] + 2 Fe(3+) + 4 H2O = L-lysyl-[4-amino-5-hydroxymethyl-2-methylpyrimidine phosphate synthase] + (2S)-2-amino-5-hydroxy-4-oxopentanoyl-[4-amino-5-hydroxymethyl-2-methylpyrimidine phosphate synthase] + 4-amino-2-methyl-5-(phosphooxymethyl)pyrimidine + 3-oxopropanoate + 2 Fe(2+) + 2 H(+)</text>
        <dbReference type="Rhea" id="RHEA:65756"/>
        <dbReference type="Rhea" id="RHEA-COMP:16892"/>
        <dbReference type="Rhea" id="RHEA-COMP:16893"/>
        <dbReference type="Rhea" id="RHEA-COMP:16894"/>
        <dbReference type="Rhea" id="RHEA-COMP:16895"/>
        <dbReference type="ChEBI" id="CHEBI:15377"/>
        <dbReference type="ChEBI" id="CHEBI:15378"/>
        <dbReference type="ChEBI" id="CHEBI:29033"/>
        <dbReference type="ChEBI" id="CHEBI:29034"/>
        <dbReference type="ChEBI" id="CHEBI:29969"/>
        <dbReference type="ChEBI" id="CHEBI:29979"/>
        <dbReference type="ChEBI" id="CHEBI:33190"/>
        <dbReference type="ChEBI" id="CHEBI:58354"/>
        <dbReference type="ChEBI" id="CHEBI:143915"/>
        <dbReference type="ChEBI" id="CHEBI:157692"/>
    </reaction>
    <physiologicalReaction direction="left-to-right" evidence="11">
        <dbReference type="Rhea" id="RHEA:65757"/>
    </physiologicalReaction>
</comment>
<evidence type="ECO:0000256" key="9">
    <source>
        <dbReference type="ARBA" id="ARBA00023004"/>
    </source>
</evidence>
<dbReference type="PANTHER" id="PTHR31528:SF1">
    <property type="entry name" value="4-AMINO-5-HYDROXYMETHYL-2-METHYLPYRIMIDINE PHOSPHATE SYNTHASE THI11-RELATED"/>
    <property type="match status" value="1"/>
</dbReference>
<reference evidence="14 15" key="1">
    <citation type="submission" date="2016-10" db="EMBL/GenBank/DDBJ databases">
        <authorList>
            <person name="de Groot N.N."/>
        </authorList>
    </citation>
    <scope>NUCLEOTIDE SEQUENCE [LARGE SCALE GENOMIC DNA]</scope>
    <source>
        <strain evidence="14 15">DSM 43941</strain>
    </source>
</reference>
<dbReference type="AlphaFoldDB" id="A0A1H2BPZ2"/>
<dbReference type="InterPro" id="IPR015168">
    <property type="entry name" value="SsuA/THI5"/>
</dbReference>
<evidence type="ECO:0000259" key="13">
    <source>
        <dbReference type="Pfam" id="PF09084"/>
    </source>
</evidence>
<evidence type="ECO:0000256" key="3">
    <source>
        <dbReference type="ARBA" id="ARBA00009406"/>
    </source>
</evidence>
<keyword evidence="5" id="KW-0808">Transferase</keyword>
<dbReference type="SUPFAM" id="SSF53850">
    <property type="entry name" value="Periplasmic binding protein-like II"/>
    <property type="match status" value="1"/>
</dbReference>
<comment type="function">
    <text evidence="1">Responsible for the formation of the pyrimidine heterocycle in the thiamine biosynthesis pathway. Catalyzes the formation of hydroxymethylpyrimidine phosphate (HMP-P) from histidine and pyridoxal phosphate (PLP). The protein uses PLP and the active site histidine to form HMP-P, generating an inactive enzyme. The enzyme can only undergo a single turnover, which suggests it is a suicide enzyme.</text>
</comment>
<keyword evidence="8" id="KW-0784">Thiamine biosynthesis</keyword>
<keyword evidence="7" id="KW-0663">Pyridoxal phosphate</keyword>